<protein>
    <submittedName>
        <fullName evidence="2">Uncharacterized protein</fullName>
    </submittedName>
</protein>
<organism evidence="2 3">
    <name type="scientific">Kandleria vitulina DSM 20405</name>
    <dbReference type="NCBI Taxonomy" id="1410657"/>
    <lineage>
        <taxon>Bacteria</taxon>
        <taxon>Bacillati</taxon>
        <taxon>Bacillota</taxon>
        <taxon>Erysipelotrichia</taxon>
        <taxon>Erysipelotrichales</taxon>
        <taxon>Coprobacillaceae</taxon>
        <taxon>Kandleria</taxon>
    </lineage>
</organism>
<keyword evidence="1" id="KW-0472">Membrane</keyword>
<feature type="transmembrane region" description="Helical" evidence="1">
    <location>
        <begin position="30"/>
        <end position="52"/>
    </location>
</feature>
<dbReference type="RefSeq" id="WP_029070861.1">
    <property type="nucleotide sequence ID" value="NZ_JNKN01000016.1"/>
</dbReference>
<dbReference type="Proteomes" id="UP000051841">
    <property type="component" value="Unassembled WGS sequence"/>
</dbReference>
<gene>
    <name evidence="2" type="ORF">IV49_GL000952</name>
</gene>
<proteinExistence type="predicted"/>
<keyword evidence="3" id="KW-1185">Reference proteome</keyword>
<sequence>MATKRPKRHEVRSHQHQVNVALGEQEQNKYMISLVSSTMGYYIVLLFIKAYFSKRYFVNFYIDSAVALVCLIFSIMQLRYQYKFYESTSISKRPFMITIGGIIAASIITMLSLKSADIAGLVLVICLFVSKGMANKEWKKNS</sequence>
<reference evidence="2 3" key="1">
    <citation type="journal article" date="2015" name="Genome Announc.">
        <title>Expanding the biotechnology potential of lactobacilli through comparative genomics of 213 strains and associated genera.</title>
        <authorList>
            <person name="Sun Z."/>
            <person name="Harris H.M."/>
            <person name="McCann A."/>
            <person name="Guo C."/>
            <person name="Argimon S."/>
            <person name="Zhang W."/>
            <person name="Yang X."/>
            <person name="Jeffery I.B."/>
            <person name="Cooney J.C."/>
            <person name="Kagawa T.F."/>
            <person name="Liu W."/>
            <person name="Song Y."/>
            <person name="Salvetti E."/>
            <person name="Wrobel A."/>
            <person name="Rasinkangas P."/>
            <person name="Parkhill J."/>
            <person name="Rea M.C."/>
            <person name="O'Sullivan O."/>
            <person name="Ritari J."/>
            <person name="Douillard F.P."/>
            <person name="Paul Ross R."/>
            <person name="Yang R."/>
            <person name="Briner A.E."/>
            <person name="Felis G.E."/>
            <person name="de Vos W.M."/>
            <person name="Barrangou R."/>
            <person name="Klaenhammer T.R."/>
            <person name="Caufield P.W."/>
            <person name="Cui Y."/>
            <person name="Zhang H."/>
            <person name="O'Toole P.W."/>
        </authorList>
    </citation>
    <scope>NUCLEOTIDE SEQUENCE [LARGE SCALE GENOMIC DNA]</scope>
    <source>
        <strain evidence="2 3">DSM 20405</strain>
    </source>
</reference>
<accession>A0A0R2HBA9</accession>
<feature type="transmembrane region" description="Helical" evidence="1">
    <location>
        <begin position="118"/>
        <end position="134"/>
    </location>
</feature>
<dbReference type="EMBL" id="JQBL01000024">
    <property type="protein sequence ID" value="KRN49643.1"/>
    <property type="molecule type" value="Genomic_DNA"/>
</dbReference>
<feature type="transmembrane region" description="Helical" evidence="1">
    <location>
        <begin position="58"/>
        <end position="75"/>
    </location>
</feature>
<dbReference type="AlphaFoldDB" id="A0A0R2HBA9"/>
<comment type="caution">
    <text evidence="2">The sequence shown here is derived from an EMBL/GenBank/DDBJ whole genome shotgun (WGS) entry which is preliminary data.</text>
</comment>
<dbReference type="PATRIC" id="fig|1410657.5.peg.990"/>
<evidence type="ECO:0000313" key="2">
    <source>
        <dbReference type="EMBL" id="KRN49643.1"/>
    </source>
</evidence>
<evidence type="ECO:0000256" key="1">
    <source>
        <dbReference type="SAM" id="Phobius"/>
    </source>
</evidence>
<keyword evidence="1" id="KW-1133">Transmembrane helix</keyword>
<keyword evidence="1" id="KW-0812">Transmembrane</keyword>
<feature type="transmembrane region" description="Helical" evidence="1">
    <location>
        <begin position="95"/>
        <end position="112"/>
    </location>
</feature>
<name>A0A0R2HBA9_9FIRM</name>
<evidence type="ECO:0000313" key="3">
    <source>
        <dbReference type="Proteomes" id="UP000051841"/>
    </source>
</evidence>